<dbReference type="Gene3D" id="2.90.10.10">
    <property type="entry name" value="Bulb-type lectin domain"/>
    <property type="match status" value="1"/>
</dbReference>
<comment type="caution">
    <text evidence="3">The sequence shown here is derived from an EMBL/GenBank/DDBJ whole genome shotgun (WGS) entry which is preliminary data.</text>
</comment>
<feature type="region of interest" description="Disordered" evidence="1">
    <location>
        <begin position="102"/>
        <end position="122"/>
    </location>
</feature>
<dbReference type="EMBL" id="BAABHF010000046">
    <property type="protein sequence ID" value="GAA4511467.1"/>
    <property type="molecule type" value="Genomic_DNA"/>
</dbReference>
<dbReference type="Pfam" id="PF17882">
    <property type="entry name" value="SBD"/>
    <property type="match status" value="1"/>
</dbReference>
<evidence type="ECO:0000313" key="3">
    <source>
        <dbReference type="EMBL" id="GAA4511467.1"/>
    </source>
</evidence>
<feature type="region of interest" description="Disordered" evidence="1">
    <location>
        <begin position="328"/>
        <end position="363"/>
    </location>
</feature>
<evidence type="ECO:0000259" key="2">
    <source>
        <dbReference type="SMART" id="SM00108"/>
    </source>
</evidence>
<feature type="compositionally biased region" description="Pro residues" evidence="1">
    <location>
        <begin position="332"/>
        <end position="349"/>
    </location>
</feature>
<evidence type="ECO:0000313" key="4">
    <source>
        <dbReference type="Proteomes" id="UP001500503"/>
    </source>
</evidence>
<keyword evidence="4" id="KW-1185">Reference proteome</keyword>
<organism evidence="3 4">
    <name type="scientific">Actinoallomurus oryzae</name>
    <dbReference type="NCBI Taxonomy" id="502180"/>
    <lineage>
        <taxon>Bacteria</taxon>
        <taxon>Bacillati</taxon>
        <taxon>Actinomycetota</taxon>
        <taxon>Actinomycetes</taxon>
        <taxon>Streptosporangiales</taxon>
        <taxon>Thermomonosporaceae</taxon>
        <taxon>Actinoallomurus</taxon>
    </lineage>
</organism>
<dbReference type="Proteomes" id="UP001500503">
    <property type="component" value="Unassembled WGS sequence"/>
</dbReference>
<dbReference type="InterPro" id="IPR001480">
    <property type="entry name" value="Bulb-type_lectin_dom"/>
</dbReference>
<dbReference type="SUPFAM" id="SSF51110">
    <property type="entry name" value="alpha-D-mannose-specific plant lectins"/>
    <property type="match status" value="1"/>
</dbReference>
<dbReference type="Pfam" id="PF21962">
    <property type="entry name" value="DUF6924"/>
    <property type="match status" value="1"/>
</dbReference>
<dbReference type="InterPro" id="IPR040964">
    <property type="entry name" value="SBD"/>
</dbReference>
<dbReference type="SMART" id="SM00108">
    <property type="entry name" value="B_lectin"/>
    <property type="match status" value="1"/>
</dbReference>
<accession>A0ABP8QW27</accession>
<dbReference type="SUPFAM" id="SSF49785">
    <property type="entry name" value="Galactose-binding domain-like"/>
    <property type="match status" value="1"/>
</dbReference>
<sequence>MADGDGQGRGEMTESTVVPDGAPVFAFRMWRRAWGSAEWLPASRLLVRVSDGGNAVPAQLSWMTEDGAQSSLGFSPDMASCYGHRRTTGGDVVEMRGELDHRREYPDGAGGQEFDTEAEEAEGRRPAGRLRLLIDDGGEAPVRWAAWQERSGDACSVALRSVGPSGNADVGDLVSAVWASAEHRDAGEVAANLVDASARKWFAPHSRASLEFRLTRPVAVDRYVLTSANDAPDRDPAAWTLRGSADGRTWRTLDVRSGQSFAERHQPRAYRIADPGAYDHYRLDITGNNGSPHLQLRAVRLLAGGSGGFVGYRQRAGHAPVAYQGTRVAQAPPEPPPVDAPASGSPPSPRARGSRPAEWEGWRPGGSWLPLGGSLSMESLTSPSGRFTVLHSVYEPSLAVRDNVTRERVWVSDSPGSNMVCLGPDGDLVAWDHHGGRVWSTGTGWLGVRRLEMRDTGELALTGADGAVVWSSGTPQVPAASGTGHRTAARGSTMRRGESLYGQSLTSDDRSTVLFHDGRVARLILRGRTSHWDRFYDRENILVLDDDGFLRSRTPDGAVVEEIAGPGAELTVVRGAAELRDETGAVVWASAGRSTRPAPVREPAMPPNDDLAAWFGALVGEGRGYCVAVVRDGDPEEVLRRTGVAPDAVLRNTWRGLARHRDTVRPDEGTVVAAIAVGPDVLLVSDDPALPVAELAPSVVALHRPPGGSGFRGTFSIHRDGGLVTELRDDPRRRKGTKVAEVAAALDDIVHELHRHELVFRASGAIPSAADLGGTLLGGVPAPARSPSATRPAEPTLTVAEYEGMNPLVIRTDFTDEDAWQRVIEELRTPWFEDDPVDPYLISDPRYAGASTERVLQDVRAAMPDPDLPGAIFIADGTTMRETDHPLLAVTTEWDGEPFEEDEEEFVTQFRLRPDAAVEISTNLDLGNMDFDDFAGDGVYERMV</sequence>
<dbReference type="InterPro" id="IPR036426">
    <property type="entry name" value="Bulb-type_lectin_dom_sf"/>
</dbReference>
<gene>
    <name evidence="3" type="ORF">GCM10023191_075650</name>
</gene>
<protein>
    <recommendedName>
        <fullName evidence="2">Bulb-type lectin domain-containing protein</fullName>
    </recommendedName>
</protein>
<dbReference type="Gene3D" id="2.60.120.260">
    <property type="entry name" value="Galactose-binding domain-like"/>
    <property type="match status" value="1"/>
</dbReference>
<reference evidence="4" key="1">
    <citation type="journal article" date="2019" name="Int. J. Syst. Evol. Microbiol.">
        <title>The Global Catalogue of Microorganisms (GCM) 10K type strain sequencing project: providing services to taxonomists for standard genome sequencing and annotation.</title>
        <authorList>
            <consortium name="The Broad Institute Genomics Platform"/>
            <consortium name="The Broad Institute Genome Sequencing Center for Infectious Disease"/>
            <person name="Wu L."/>
            <person name="Ma J."/>
        </authorList>
    </citation>
    <scope>NUCLEOTIDE SEQUENCE [LARGE SCALE GENOMIC DNA]</scope>
    <source>
        <strain evidence="4">JCM 17933</strain>
    </source>
</reference>
<name>A0ABP8QW27_9ACTN</name>
<dbReference type="InterPro" id="IPR008979">
    <property type="entry name" value="Galactose-bd-like_sf"/>
</dbReference>
<proteinExistence type="predicted"/>
<feature type="domain" description="Bulb-type lectin" evidence="2">
    <location>
        <begin position="368"/>
        <end position="476"/>
    </location>
</feature>
<dbReference type="InterPro" id="IPR053832">
    <property type="entry name" value="DUF6924"/>
</dbReference>
<evidence type="ECO:0000256" key="1">
    <source>
        <dbReference type="SAM" id="MobiDB-lite"/>
    </source>
</evidence>